<protein>
    <submittedName>
        <fullName evidence="1">Uncharacterized protein</fullName>
    </submittedName>
</protein>
<reference evidence="1" key="1">
    <citation type="submission" date="2018-05" db="EMBL/GenBank/DDBJ databases">
        <authorList>
            <person name="Lanie J.A."/>
            <person name="Ng W.-L."/>
            <person name="Kazmierczak K.M."/>
            <person name="Andrzejewski T.M."/>
            <person name="Davidsen T.M."/>
            <person name="Wayne K.J."/>
            <person name="Tettelin H."/>
            <person name="Glass J.I."/>
            <person name="Rusch D."/>
            <person name="Podicherti R."/>
            <person name="Tsui H.-C.T."/>
            <person name="Winkler M.E."/>
        </authorList>
    </citation>
    <scope>NUCLEOTIDE SEQUENCE</scope>
</reference>
<proteinExistence type="predicted"/>
<accession>A0A383F6U4</accession>
<feature type="non-terminal residue" evidence="1">
    <location>
        <position position="1"/>
    </location>
</feature>
<name>A0A383F6U4_9ZZZZ</name>
<gene>
    <name evidence="1" type="ORF">METZ01_LOCUS516949</name>
</gene>
<organism evidence="1">
    <name type="scientific">marine metagenome</name>
    <dbReference type="NCBI Taxonomy" id="408172"/>
    <lineage>
        <taxon>unclassified sequences</taxon>
        <taxon>metagenomes</taxon>
        <taxon>ecological metagenomes</taxon>
    </lineage>
</organism>
<dbReference type="AlphaFoldDB" id="A0A383F6U4"/>
<evidence type="ECO:0000313" key="1">
    <source>
        <dbReference type="EMBL" id="SVE64095.1"/>
    </source>
</evidence>
<sequence>DEGGITDNDIALIESVEILVNN</sequence>
<dbReference type="EMBL" id="UINC01231523">
    <property type="protein sequence ID" value="SVE64095.1"/>
    <property type="molecule type" value="Genomic_DNA"/>
</dbReference>